<evidence type="ECO:0000256" key="5">
    <source>
        <dbReference type="ARBA" id="ARBA00023136"/>
    </source>
</evidence>
<dbReference type="CDD" id="cd13128">
    <property type="entry name" value="MATE_Wzx_like"/>
    <property type="match status" value="1"/>
</dbReference>
<evidence type="ECO:0000256" key="2">
    <source>
        <dbReference type="ARBA" id="ARBA00022475"/>
    </source>
</evidence>
<feature type="transmembrane region" description="Helical" evidence="6">
    <location>
        <begin position="308"/>
        <end position="334"/>
    </location>
</feature>
<keyword evidence="2" id="KW-1003">Cell membrane</keyword>
<feature type="transmembrane region" description="Helical" evidence="6">
    <location>
        <begin position="374"/>
        <end position="393"/>
    </location>
</feature>
<feature type="transmembrane region" description="Helical" evidence="6">
    <location>
        <begin position="130"/>
        <end position="148"/>
    </location>
</feature>
<keyword evidence="4 6" id="KW-1133">Transmembrane helix</keyword>
<feature type="transmembrane region" description="Helical" evidence="6">
    <location>
        <begin position="18"/>
        <end position="36"/>
    </location>
</feature>
<feature type="transmembrane region" description="Helical" evidence="6">
    <location>
        <begin position="432"/>
        <end position="450"/>
    </location>
</feature>
<dbReference type="InterPro" id="IPR050833">
    <property type="entry name" value="Poly_Biosynth_Transport"/>
</dbReference>
<dbReference type="PANTHER" id="PTHR30250:SF11">
    <property type="entry name" value="O-ANTIGEN TRANSPORTER-RELATED"/>
    <property type="match status" value="1"/>
</dbReference>
<protein>
    <submittedName>
        <fullName evidence="7">Polysaccharide biosynthesis C-terminal domain-containing protein</fullName>
    </submittedName>
</protein>
<organism evidence="7 8">
    <name type="scientific">Nocardioides bizhenqiangii</name>
    <dbReference type="NCBI Taxonomy" id="3095076"/>
    <lineage>
        <taxon>Bacteria</taxon>
        <taxon>Bacillati</taxon>
        <taxon>Actinomycetota</taxon>
        <taxon>Actinomycetes</taxon>
        <taxon>Propionibacteriales</taxon>
        <taxon>Nocardioidaceae</taxon>
        <taxon>Nocardioides</taxon>
    </lineage>
</organism>
<feature type="transmembrane region" description="Helical" evidence="6">
    <location>
        <begin position="456"/>
        <end position="476"/>
    </location>
</feature>
<evidence type="ECO:0000313" key="7">
    <source>
        <dbReference type="EMBL" id="WQQ25632.1"/>
    </source>
</evidence>
<reference evidence="8" key="1">
    <citation type="submission" date="2023-12" db="EMBL/GenBank/DDBJ databases">
        <title>Novel species in genus Nocardioides.</title>
        <authorList>
            <person name="Zhou H."/>
        </authorList>
    </citation>
    <scope>NUCLEOTIDE SEQUENCE [LARGE SCALE GENOMIC DNA]</scope>
    <source>
        <strain evidence="8">HM61</strain>
    </source>
</reference>
<feature type="transmembrane region" description="Helical" evidence="6">
    <location>
        <begin position="187"/>
        <end position="206"/>
    </location>
</feature>
<feature type="transmembrane region" description="Helical" evidence="6">
    <location>
        <begin position="399"/>
        <end position="420"/>
    </location>
</feature>
<sequence length="743" mass="79390">MSTKQGTGSLAVDGRRTIAGAVISNAATFLVALLIARLSGEALLGAFAILFALRAILALVCGLGMRIAMTKFVAASRARGDYASLRGAVRLGVGVPVGAAVLAGIGLALLAPVLAEQVFGAASMTGPMRVVAVSLPFAVLMDVTLAATQGFRSMRAFARIGLILEPLCRLGFAAVSLVAGWGLMGLAGGLLAASVIGGTSGAVVLSRRIRDLPDARPVYPWRNLARFAGVSWVASMATQGILWVDVVLLGAMVAAAEVGVYQVATRAVMACMIVITPLTASMAPRIAHHWETRELEQVSDDYGFVVRWTWRLTIVPLTVVFGAPAAVLACFGPGFSDGVIVILILGAGALVEALAAPSAVLLNQTGHNRLNMRINLSALVGNILLNLALIPVYGIAGAAVAWLVTLLFSGLVRIAVVRHLVTHEWPLRRPHLVSAGAALLALVLIRLMTATTALDALVTLALAAGIVVLVYPAVVLRSGLVKDERKAARSLLVRARRELSVRVPVLRRWVNRWRVRRLRPGAEPIPVDQLISPHRSDILARKAVFDLAAEHRDILDSEEFFELASQSLYGTWFRKIVVPGLGLAGVSEQEQVTLFRQAVSRVAHLFTSFEANGFDTQHPITVARIPAGTKIAGRSLAEDRWVPVDGCHRLALLVRSGLSHIPVDHYVIDPDGDCRHNTARMSEALERTESEVVAFLARGLCRPGNAVTTWDELLDALELPANRAHLEDWPEAQRYSRAVSVSP</sequence>
<evidence type="ECO:0000256" key="3">
    <source>
        <dbReference type="ARBA" id="ARBA00022692"/>
    </source>
</evidence>
<keyword evidence="3 6" id="KW-0812">Transmembrane</keyword>
<evidence type="ECO:0000256" key="6">
    <source>
        <dbReference type="SAM" id="Phobius"/>
    </source>
</evidence>
<feature type="transmembrane region" description="Helical" evidence="6">
    <location>
        <begin position="267"/>
        <end position="287"/>
    </location>
</feature>
<keyword evidence="8" id="KW-1185">Reference proteome</keyword>
<proteinExistence type="predicted"/>
<feature type="transmembrane region" description="Helical" evidence="6">
    <location>
        <begin position="340"/>
        <end position="362"/>
    </location>
</feature>
<name>A0ABZ0ZMU4_9ACTN</name>
<feature type="transmembrane region" description="Helical" evidence="6">
    <location>
        <begin position="88"/>
        <end position="110"/>
    </location>
</feature>
<evidence type="ECO:0000313" key="8">
    <source>
        <dbReference type="Proteomes" id="UP001327225"/>
    </source>
</evidence>
<dbReference type="InterPro" id="IPR002797">
    <property type="entry name" value="Polysacc_synth"/>
</dbReference>
<dbReference type="PANTHER" id="PTHR30250">
    <property type="entry name" value="PST FAMILY PREDICTED COLANIC ACID TRANSPORTER"/>
    <property type="match status" value="1"/>
</dbReference>
<dbReference type="RefSeq" id="WP_322936932.1">
    <property type="nucleotide sequence ID" value="NZ_CP141059.1"/>
</dbReference>
<evidence type="ECO:0000256" key="4">
    <source>
        <dbReference type="ARBA" id="ARBA00022989"/>
    </source>
</evidence>
<feature type="transmembrane region" description="Helical" evidence="6">
    <location>
        <begin position="42"/>
        <end position="67"/>
    </location>
</feature>
<dbReference type="Pfam" id="PF01943">
    <property type="entry name" value="Polysacc_synt"/>
    <property type="match status" value="1"/>
</dbReference>
<accession>A0ABZ0ZMU4</accession>
<evidence type="ECO:0000256" key="1">
    <source>
        <dbReference type="ARBA" id="ARBA00004651"/>
    </source>
</evidence>
<keyword evidence="5 6" id="KW-0472">Membrane</keyword>
<feature type="transmembrane region" description="Helical" evidence="6">
    <location>
        <begin position="227"/>
        <end position="255"/>
    </location>
</feature>
<dbReference type="Proteomes" id="UP001327225">
    <property type="component" value="Chromosome"/>
</dbReference>
<dbReference type="EMBL" id="CP141059">
    <property type="protein sequence ID" value="WQQ25632.1"/>
    <property type="molecule type" value="Genomic_DNA"/>
</dbReference>
<gene>
    <name evidence="7" type="ORF">SHK19_16895</name>
</gene>
<comment type="subcellular location">
    <subcellularLocation>
        <location evidence="1">Cell membrane</location>
        <topology evidence="1">Multi-pass membrane protein</topology>
    </subcellularLocation>
</comment>
<feature type="transmembrane region" description="Helical" evidence="6">
    <location>
        <begin position="160"/>
        <end position="181"/>
    </location>
</feature>